<sequence length="74" mass="8326">MAGGSITISPIPIPDAANDTHPAMEAPGHEFQPEWEDFMEAEDYLNDEEKFIVTSRLQQLFPKIRVLPLGLFGR</sequence>
<evidence type="ECO:0000313" key="2">
    <source>
        <dbReference type="EMBL" id="CAL1410129.1"/>
    </source>
</evidence>
<proteinExistence type="predicted"/>
<dbReference type="AlphaFoldDB" id="A0AAV2GHJ6"/>
<evidence type="ECO:0000313" key="3">
    <source>
        <dbReference type="Proteomes" id="UP001497516"/>
    </source>
</evidence>
<protein>
    <submittedName>
        <fullName evidence="2">Uncharacterized protein</fullName>
    </submittedName>
</protein>
<feature type="compositionally biased region" description="Low complexity" evidence="1">
    <location>
        <begin position="1"/>
        <end position="10"/>
    </location>
</feature>
<reference evidence="2 3" key="1">
    <citation type="submission" date="2024-04" db="EMBL/GenBank/DDBJ databases">
        <authorList>
            <person name="Fracassetti M."/>
        </authorList>
    </citation>
    <scope>NUCLEOTIDE SEQUENCE [LARGE SCALE GENOMIC DNA]</scope>
</reference>
<organism evidence="2 3">
    <name type="scientific">Linum trigynum</name>
    <dbReference type="NCBI Taxonomy" id="586398"/>
    <lineage>
        <taxon>Eukaryota</taxon>
        <taxon>Viridiplantae</taxon>
        <taxon>Streptophyta</taxon>
        <taxon>Embryophyta</taxon>
        <taxon>Tracheophyta</taxon>
        <taxon>Spermatophyta</taxon>
        <taxon>Magnoliopsida</taxon>
        <taxon>eudicotyledons</taxon>
        <taxon>Gunneridae</taxon>
        <taxon>Pentapetalae</taxon>
        <taxon>rosids</taxon>
        <taxon>fabids</taxon>
        <taxon>Malpighiales</taxon>
        <taxon>Linaceae</taxon>
        <taxon>Linum</taxon>
    </lineage>
</organism>
<dbReference type="EMBL" id="OZ034822">
    <property type="protein sequence ID" value="CAL1410129.1"/>
    <property type="molecule type" value="Genomic_DNA"/>
</dbReference>
<keyword evidence="3" id="KW-1185">Reference proteome</keyword>
<gene>
    <name evidence="2" type="ORF">LTRI10_LOCUS49574</name>
</gene>
<evidence type="ECO:0000256" key="1">
    <source>
        <dbReference type="SAM" id="MobiDB-lite"/>
    </source>
</evidence>
<dbReference type="Proteomes" id="UP001497516">
    <property type="component" value="Chromosome 9"/>
</dbReference>
<name>A0AAV2GHJ6_9ROSI</name>
<feature type="region of interest" description="Disordered" evidence="1">
    <location>
        <begin position="1"/>
        <end position="29"/>
    </location>
</feature>
<accession>A0AAV2GHJ6</accession>